<dbReference type="KEGG" id="fro:AALO17_05490"/>
<protein>
    <submittedName>
        <fullName evidence="1">Uncharacterized protein</fullName>
    </submittedName>
</protein>
<evidence type="ECO:0000313" key="1">
    <source>
        <dbReference type="EMBL" id="AMK53683.1"/>
    </source>
</evidence>
<keyword evidence="2" id="KW-1185">Reference proteome</keyword>
<reference evidence="1 2" key="1">
    <citation type="journal article" date="2016" name="Gut Pathog.">
        <title>Whole genome sequencing of "Faecalibaculum rodentium" ALO17, isolated from C57BL/6J laboratory mouse feces.</title>
        <authorList>
            <person name="Lim S."/>
            <person name="Chang D.H."/>
            <person name="Ahn S."/>
            <person name="Kim B.C."/>
        </authorList>
    </citation>
    <scope>NUCLEOTIDE SEQUENCE [LARGE SCALE GENOMIC DNA]</scope>
    <source>
        <strain evidence="1 2">Alo17</strain>
    </source>
</reference>
<gene>
    <name evidence="1" type="ORF">AALO17_05490</name>
</gene>
<proteinExistence type="predicted"/>
<name>A0A140DSQ6_9FIRM</name>
<dbReference type="EMBL" id="CP011391">
    <property type="protein sequence ID" value="AMK53683.1"/>
    <property type="molecule type" value="Genomic_DNA"/>
</dbReference>
<accession>A0A140DSQ6</accession>
<dbReference type="AlphaFoldDB" id="A0A140DSQ6"/>
<sequence length="54" mass="6046">MVNCKNVFFFTHFFLLKTGFCSVITPGCSSVGAHRCTARCFCPRAIRLDSVLSR</sequence>
<dbReference type="Proteomes" id="UP000069771">
    <property type="component" value="Chromosome"/>
</dbReference>
<organism evidence="1 2">
    <name type="scientific">Faecalibaculum rodentium</name>
    <dbReference type="NCBI Taxonomy" id="1702221"/>
    <lineage>
        <taxon>Bacteria</taxon>
        <taxon>Bacillati</taxon>
        <taxon>Bacillota</taxon>
        <taxon>Erysipelotrichia</taxon>
        <taxon>Erysipelotrichales</taxon>
        <taxon>Erysipelotrichaceae</taxon>
        <taxon>Faecalibaculum</taxon>
    </lineage>
</organism>
<evidence type="ECO:0000313" key="2">
    <source>
        <dbReference type="Proteomes" id="UP000069771"/>
    </source>
</evidence>